<name>A0A5A7PA08_STRAF</name>
<dbReference type="AlphaFoldDB" id="A0A5A7PA08"/>
<comment type="caution">
    <text evidence="1">The sequence shown here is derived from an EMBL/GenBank/DDBJ whole genome shotgun (WGS) entry which is preliminary data.</text>
</comment>
<accession>A0A5A7PA08</accession>
<gene>
    <name evidence="1" type="ORF">STAS_05609</name>
</gene>
<proteinExistence type="predicted"/>
<organism evidence="1 2">
    <name type="scientific">Striga asiatica</name>
    <name type="common">Asiatic witchweed</name>
    <name type="synonym">Buchnera asiatica</name>
    <dbReference type="NCBI Taxonomy" id="4170"/>
    <lineage>
        <taxon>Eukaryota</taxon>
        <taxon>Viridiplantae</taxon>
        <taxon>Streptophyta</taxon>
        <taxon>Embryophyta</taxon>
        <taxon>Tracheophyta</taxon>
        <taxon>Spermatophyta</taxon>
        <taxon>Magnoliopsida</taxon>
        <taxon>eudicotyledons</taxon>
        <taxon>Gunneridae</taxon>
        <taxon>Pentapetalae</taxon>
        <taxon>asterids</taxon>
        <taxon>lamiids</taxon>
        <taxon>Lamiales</taxon>
        <taxon>Orobanchaceae</taxon>
        <taxon>Buchnereae</taxon>
        <taxon>Striga</taxon>
    </lineage>
</organism>
<keyword evidence="1" id="KW-0346">Stress response</keyword>
<sequence length="168" mass="18334">MNSKLGFHSVLSDTSLRVQLLRYELSELAGEELFLLRTFGLVGLDGGVQTFFLHGENQTPTYFLKKSSICVDETPHRRSTAHQICGSSNGGKSKTFTYNVKGGQRILTFVLVKGVTDRELDLEAEDRRLDTSIIGEGDVGRADCPGSNAANGCIIGELGASINFQYLK</sequence>
<evidence type="ECO:0000313" key="2">
    <source>
        <dbReference type="Proteomes" id="UP000325081"/>
    </source>
</evidence>
<protein>
    <submittedName>
        <fullName evidence="1">Heat shock protein 81-2</fullName>
    </submittedName>
</protein>
<dbReference type="EMBL" id="BKCP01004224">
    <property type="protein sequence ID" value="GER29713.1"/>
    <property type="molecule type" value="Genomic_DNA"/>
</dbReference>
<keyword evidence="2" id="KW-1185">Reference proteome</keyword>
<dbReference type="Proteomes" id="UP000325081">
    <property type="component" value="Unassembled WGS sequence"/>
</dbReference>
<reference evidence="2" key="1">
    <citation type="journal article" date="2019" name="Curr. Biol.">
        <title>Genome Sequence of Striga asiatica Provides Insight into the Evolution of Plant Parasitism.</title>
        <authorList>
            <person name="Yoshida S."/>
            <person name="Kim S."/>
            <person name="Wafula E.K."/>
            <person name="Tanskanen J."/>
            <person name="Kim Y.M."/>
            <person name="Honaas L."/>
            <person name="Yang Z."/>
            <person name="Spallek T."/>
            <person name="Conn C.E."/>
            <person name="Ichihashi Y."/>
            <person name="Cheong K."/>
            <person name="Cui S."/>
            <person name="Der J.P."/>
            <person name="Gundlach H."/>
            <person name="Jiao Y."/>
            <person name="Hori C."/>
            <person name="Ishida J.K."/>
            <person name="Kasahara H."/>
            <person name="Kiba T."/>
            <person name="Kim M.S."/>
            <person name="Koo N."/>
            <person name="Laohavisit A."/>
            <person name="Lee Y.H."/>
            <person name="Lumba S."/>
            <person name="McCourt P."/>
            <person name="Mortimer J.C."/>
            <person name="Mutuku J.M."/>
            <person name="Nomura T."/>
            <person name="Sasaki-Sekimoto Y."/>
            <person name="Seto Y."/>
            <person name="Wang Y."/>
            <person name="Wakatake T."/>
            <person name="Sakakibara H."/>
            <person name="Demura T."/>
            <person name="Yamaguchi S."/>
            <person name="Yoneyama K."/>
            <person name="Manabe R.I."/>
            <person name="Nelson D.C."/>
            <person name="Schulman A.H."/>
            <person name="Timko M.P."/>
            <person name="dePamphilis C.W."/>
            <person name="Choi D."/>
            <person name="Shirasu K."/>
        </authorList>
    </citation>
    <scope>NUCLEOTIDE SEQUENCE [LARGE SCALE GENOMIC DNA]</scope>
    <source>
        <strain evidence="2">cv. UVA1</strain>
    </source>
</reference>
<evidence type="ECO:0000313" key="1">
    <source>
        <dbReference type="EMBL" id="GER29713.1"/>
    </source>
</evidence>